<dbReference type="InterPro" id="IPR051396">
    <property type="entry name" value="Bact_Antivir_Def_Nuclease"/>
</dbReference>
<dbReference type="PANTHER" id="PTHR43581:SF4">
    <property type="entry name" value="ATP_GTP PHOSPHATASE"/>
    <property type="match status" value="1"/>
</dbReference>
<reference evidence="2 3" key="1">
    <citation type="submission" date="2021-04" db="EMBL/GenBank/DDBJ databases">
        <title>Complete genome sequence of Stygiolobus sp. KN-1.</title>
        <authorList>
            <person name="Nakamura K."/>
            <person name="Sakai H."/>
            <person name="Kurosawa N."/>
        </authorList>
    </citation>
    <scope>NUCLEOTIDE SEQUENCE [LARGE SCALE GENOMIC DNA]</scope>
    <source>
        <strain evidence="2 3">KN-1</strain>
    </source>
</reference>
<dbReference type="EMBL" id="AP024597">
    <property type="protein sequence ID" value="BCU69574.1"/>
    <property type="molecule type" value="Genomic_DNA"/>
</dbReference>
<evidence type="ECO:0000313" key="2">
    <source>
        <dbReference type="EMBL" id="BCU69574.1"/>
    </source>
</evidence>
<dbReference type="GO" id="GO:0005524">
    <property type="term" value="F:ATP binding"/>
    <property type="evidence" value="ECO:0007669"/>
    <property type="project" value="InterPro"/>
</dbReference>
<dbReference type="GO" id="GO:0016887">
    <property type="term" value="F:ATP hydrolysis activity"/>
    <property type="evidence" value="ECO:0007669"/>
    <property type="project" value="InterPro"/>
</dbReference>
<evidence type="ECO:0000313" key="3">
    <source>
        <dbReference type="Proteomes" id="UP000825123"/>
    </source>
</evidence>
<name>A0A8D5U5B6_9CREN</name>
<gene>
    <name evidence="2" type="ORF">KN1_08710</name>
</gene>
<dbReference type="GO" id="GO:0006302">
    <property type="term" value="P:double-strand break repair"/>
    <property type="evidence" value="ECO:0007669"/>
    <property type="project" value="InterPro"/>
</dbReference>
<evidence type="ECO:0000259" key="1">
    <source>
        <dbReference type="Pfam" id="PF13476"/>
    </source>
</evidence>
<dbReference type="AlphaFoldDB" id="A0A8D5U5B6"/>
<dbReference type="RefSeq" id="WP_225905778.1">
    <property type="nucleotide sequence ID" value="NZ_AP024597.1"/>
</dbReference>
<dbReference type="InterPro" id="IPR027417">
    <property type="entry name" value="P-loop_NTPase"/>
</dbReference>
<keyword evidence="3" id="KW-1185">Reference proteome</keyword>
<dbReference type="InterPro" id="IPR038729">
    <property type="entry name" value="Rad50/SbcC_AAA"/>
</dbReference>
<dbReference type="GeneID" id="66162625"/>
<dbReference type="PANTHER" id="PTHR43581">
    <property type="entry name" value="ATP/GTP PHOSPHATASE"/>
    <property type="match status" value="1"/>
</dbReference>
<feature type="domain" description="Rad50/SbcC-type AAA" evidence="1">
    <location>
        <begin position="4"/>
        <end position="107"/>
    </location>
</feature>
<protein>
    <recommendedName>
        <fullName evidence="1">Rad50/SbcC-type AAA domain-containing protein</fullName>
    </recommendedName>
</protein>
<dbReference type="Gene3D" id="3.40.50.300">
    <property type="entry name" value="P-loop containing nucleotide triphosphate hydrolases"/>
    <property type="match status" value="2"/>
</dbReference>
<organism evidence="2 3">
    <name type="scientific">Stygiolobus caldivivus</name>
    <dbReference type="NCBI Taxonomy" id="2824673"/>
    <lineage>
        <taxon>Archaea</taxon>
        <taxon>Thermoproteota</taxon>
        <taxon>Thermoprotei</taxon>
        <taxon>Sulfolobales</taxon>
        <taxon>Sulfolobaceae</taxon>
        <taxon>Stygiolobus</taxon>
    </lineage>
</organism>
<dbReference type="KEGG" id="csty:KN1_08710"/>
<dbReference type="SUPFAM" id="SSF52540">
    <property type="entry name" value="P-loop containing nucleoside triphosphate hydrolases"/>
    <property type="match status" value="1"/>
</dbReference>
<sequence length="297" mass="33485">MIGKVRIQGFRGLNVNTELKRVNIVAGENGTGKTSFLEALFLSTLFQSDMTDIDINNSFIYAMASRGDIISAFSTLSDSDVTLDNNTVTFKKKGPYNLEVYVNNEKTVEVVATRVSISMEGLSGPISLPTVRAINRVNNGYSPLYISTFFDNSGNPERIFSVARRKNRGIKSRFEILQDEYGVFKLYYDSLPAYVIGRGILKREMIRFGLDASNLLLIDEVEDSLHPDLVMQVLNDIKQSNTQTMLTTHVNEVIKMASKIFNDTEATVIYLAKRGYKTYRLSEITEFEEPLSWLGYV</sequence>
<dbReference type="Proteomes" id="UP000825123">
    <property type="component" value="Chromosome"/>
</dbReference>
<accession>A0A8D5U5B6</accession>
<dbReference type="Pfam" id="PF13476">
    <property type="entry name" value="AAA_23"/>
    <property type="match status" value="1"/>
</dbReference>
<proteinExistence type="predicted"/>